<dbReference type="PANTHER" id="PTHR11339:SF408">
    <property type="entry name" value="MUCIN-5B"/>
    <property type="match status" value="1"/>
</dbReference>
<dbReference type="FunFam" id="2.10.25.10:FF:000153">
    <property type="entry name" value="MUC5B isoform 1"/>
    <property type="match status" value="1"/>
</dbReference>
<dbReference type="Proteomes" id="UP001279410">
    <property type="component" value="Unassembled WGS sequence"/>
</dbReference>
<evidence type="ECO:0000256" key="6">
    <source>
        <dbReference type="PROSITE-ProRule" id="PRU00039"/>
    </source>
</evidence>
<dbReference type="InterPro" id="IPR006207">
    <property type="entry name" value="Cys_knot_C"/>
</dbReference>
<keyword evidence="4 6" id="KW-1015">Disulfide bond</keyword>
<dbReference type="InterPro" id="IPR006208">
    <property type="entry name" value="Glyco_hormone_CN"/>
</dbReference>
<evidence type="ECO:0000256" key="2">
    <source>
        <dbReference type="ARBA" id="ARBA00022525"/>
    </source>
</evidence>
<gene>
    <name evidence="11" type="ORF">AKAME5_001088000</name>
</gene>
<dbReference type="SMART" id="SM00215">
    <property type="entry name" value="VWC_out"/>
    <property type="match status" value="2"/>
</dbReference>
<evidence type="ECO:0000256" key="7">
    <source>
        <dbReference type="SAM" id="MobiDB-lite"/>
    </source>
</evidence>
<protein>
    <submittedName>
        <fullName evidence="11">Mucin-5AC-like protein</fullName>
    </submittedName>
</protein>
<evidence type="ECO:0000256" key="1">
    <source>
        <dbReference type="ARBA" id="ARBA00004613"/>
    </source>
</evidence>
<dbReference type="Pfam" id="PF08742">
    <property type="entry name" value="C8"/>
    <property type="match status" value="1"/>
</dbReference>
<feature type="domain" description="VWFD" evidence="10">
    <location>
        <begin position="721"/>
        <end position="912"/>
    </location>
</feature>
<dbReference type="PROSITE" id="PS51233">
    <property type="entry name" value="VWFD"/>
    <property type="match status" value="3"/>
</dbReference>
<reference evidence="11" key="1">
    <citation type="submission" date="2022-08" db="EMBL/GenBank/DDBJ databases">
        <title>Genome sequencing of akame (Lates japonicus).</title>
        <authorList>
            <person name="Hashiguchi Y."/>
            <person name="Takahashi H."/>
        </authorList>
    </citation>
    <scope>NUCLEOTIDE SEQUENCE</scope>
    <source>
        <strain evidence="11">Kochi</strain>
    </source>
</reference>
<dbReference type="InterPro" id="IPR036084">
    <property type="entry name" value="Ser_inhib-like_sf"/>
</dbReference>
<sequence length="969" mass="106847">MPLEWVIPWLTLCLGLSAASSEVRPSHNDQYCSTWGNYHFKTFDGDFFQLPYTCNYILTSQCKDSYENFNIQLQRQEINGVVTIKKVTMKLNGVVVELANTSIIVNDKPVSMPFSRAGISIRKSVSYVKIKAKLGLVVMWNQEDALWVELDAKFKNQTCGLCGDFNGVQLYDEFIKTDTGDSVTAEDYGEDWKLNGPTEDCEEISSTATPSCENQTDLCENLLSGPAFLSCQNLIDTASFIKACVQDLCKCNSNSTSCLCSAISEYSRQCAHAGGNPQQWKTAQLCARTCPFNMEYRECGSPCTDTCTDLERSQVCEEHCIDGCFCPPGTVFDDISQNGCIAADQCSCLHNDNTYKPGESYSTTCRSCTCTQGEWTCKDLDCPGICSILGGSHISTYDDKTYTFHGDCSYLLSKVMNGTFIVLGDLVKCEKSDKSTCLSAVTLLLAKEKMIIIKANGQVFLNKQITQLPLFMDDITAFSPSTFFIVIHTTYGLDLEIQLTPVMQVYIKASVSNKGELSGLCGDFNDVEADDFRTTNGLIEGTAGTFVNTWRTKPSCPDVTTKLGDPCTLSVDKDGKGGCVEEEDCPCPYNGQYYNAGQTVKVDCNTCIEKLARPCHSTTPPVPSTTMSSSGTTTQTGSTTVSTITGSTAKPFKDCSYLKPPRKDGESWKLHNCTTETCDNGRVITEHVPCKPVTMPVCENGFEPVRVYDEDGCCFHYDCRCVCSGWGDPHYVTFDGQYYSFQKNCTYVLVKEIIPKYKFKILIDNENCDASGAVTCTKALIVYYKEYEIILTQKRIPKTINTVYINRKQCPEGHVYKPQPGQCCGSCIPTSCVLEIPGSTPIIIPPSQSWSPPENCIPGTEQTNMNGCCKTCIPRSNCQKKTNTTYLRTKNCESVEPVEITACEGSCGPSSSMYSAESNSLVHHCTCCQEMATSKKKVEMKCTDGSKMKYSYISVDKCGCQECTENTKG</sequence>
<dbReference type="GO" id="GO:0005615">
    <property type="term" value="C:extracellular space"/>
    <property type="evidence" value="ECO:0007669"/>
    <property type="project" value="TreeGrafter"/>
</dbReference>
<dbReference type="Pfam" id="PF00094">
    <property type="entry name" value="VWD"/>
    <property type="match status" value="3"/>
</dbReference>
<dbReference type="InterPro" id="IPR050780">
    <property type="entry name" value="Mucin_vWF_Thrombospondin_sf"/>
</dbReference>
<evidence type="ECO:0000259" key="10">
    <source>
        <dbReference type="PROSITE" id="PS51233"/>
    </source>
</evidence>
<feature type="domain" description="CTCK" evidence="9">
    <location>
        <begin position="878"/>
        <end position="964"/>
    </location>
</feature>
<dbReference type="InterPro" id="IPR014853">
    <property type="entry name" value="VWF/SSPO/ZAN-like_Cys-rich_dom"/>
</dbReference>
<name>A0AAD3MS88_LATJO</name>
<evidence type="ECO:0000259" key="9">
    <source>
        <dbReference type="PROSITE" id="PS01225"/>
    </source>
</evidence>
<feature type="domain" description="VWFD" evidence="10">
    <location>
        <begin position="384"/>
        <end position="557"/>
    </location>
</feature>
<evidence type="ECO:0000313" key="12">
    <source>
        <dbReference type="Proteomes" id="UP001279410"/>
    </source>
</evidence>
<dbReference type="Gene3D" id="2.10.25.10">
    <property type="entry name" value="Laminin"/>
    <property type="match status" value="1"/>
</dbReference>
<feature type="compositionally biased region" description="Low complexity" evidence="7">
    <location>
        <begin position="624"/>
        <end position="643"/>
    </location>
</feature>
<evidence type="ECO:0000256" key="4">
    <source>
        <dbReference type="ARBA" id="ARBA00023157"/>
    </source>
</evidence>
<feature type="region of interest" description="Disordered" evidence="7">
    <location>
        <begin position="618"/>
        <end position="643"/>
    </location>
</feature>
<dbReference type="PROSITE" id="PS01185">
    <property type="entry name" value="CTCK_1"/>
    <property type="match status" value="1"/>
</dbReference>
<dbReference type="InterPro" id="IPR029034">
    <property type="entry name" value="Cystine-knot_cytokine"/>
</dbReference>
<organism evidence="11 12">
    <name type="scientific">Lates japonicus</name>
    <name type="common">Japanese lates</name>
    <dbReference type="NCBI Taxonomy" id="270547"/>
    <lineage>
        <taxon>Eukaryota</taxon>
        <taxon>Metazoa</taxon>
        <taxon>Chordata</taxon>
        <taxon>Craniata</taxon>
        <taxon>Vertebrata</taxon>
        <taxon>Euteleostomi</taxon>
        <taxon>Actinopterygii</taxon>
        <taxon>Neopterygii</taxon>
        <taxon>Teleostei</taxon>
        <taxon>Neoteleostei</taxon>
        <taxon>Acanthomorphata</taxon>
        <taxon>Carangaria</taxon>
        <taxon>Carangaria incertae sedis</taxon>
        <taxon>Centropomidae</taxon>
        <taxon>Lates</taxon>
    </lineage>
</organism>
<dbReference type="Pfam" id="PF01826">
    <property type="entry name" value="TIL"/>
    <property type="match status" value="1"/>
</dbReference>
<keyword evidence="12" id="KW-1185">Reference proteome</keyword>
<evidence type="ECO:0000256" key="8">
    <source>
        <dbReference type="SAM" id="SignalP"/>
    </source>
</evidence>
<evidence type="ECO:0000313" key="11">
    <source>
        <dbReference type="EMBL" id="GLD58794.1"/>
    </source>
</evidence>
<dbReference type="InterPro" id="IPR002919">
    <property type="entry name" value="TIL_dom"/>
</dbReference>
<dbReference type="SMART" id="SM00832">
    <property type="entry name" value="C8"/>
    <property type="match status" value="1"/>
</dbReference>
<feature type="chain" id="PRO_5042153910" evidence="8">
    <location>
        <begin position="20"/>
        <end position="969"/>
    </location>
</feature>
<dbReference type="Pfam" id="PF00007">
    <property type="entry name" value="Cys_knot"/>
    <property type="match status" value="1"/>
</dbReference>
<feature type="disulfide bond" evidence="6">
    <location>
        <begin position="878"/>
        <end position="928"/>
    </location>
</feature>
<dbReference type="CDD" id="cd19941">
    <property type="entry name" value="TIL"/>
    <property type="match status" value="1"/>
</dbReference>
<dbReference type="EMBL" id="BRZM01000035">
    <property type="protein sequence ID" value="GLD58794.1"/>
    <property type="molecule type" value="Genomic_DNA"/>
</dbReference>
<comment type="caution">
    <text evidence="11">The sequence shown here is derived from an EMBL/GenBank/DDBJ whole genome shotgun (WGS) entry which is preliminary data.</text>
</comment>
<keyword evidence="8" id="KW-0732">Signal</keyword>
<proteinExistence type="predicted"/>
<dbReference type="PROSITE" id="PS01225">
    <property type="entry name" value="CTCK_2"/>
    <property type="match status" value="1"/>
</dbReference>
<dbReference type="Gene3D" id="2.10.90.10">
    <property type="entry name" value="Cystine-knot cytokines"/>
    <property type="match status" value="1"/>
</dbReference>
<keyword evidence="5" id="KW-0325">Glycoprotein</keyword>
<dbReference type="SMART" id="SM00041">
    <property type="entry name" value="CT"/>
    <property type="match status" value="1"/>
</dbReference>
<dbReference type="GO" id="GO:0031012">
    <property type="term" value="C:extracellular matrix"/>
    <property type="evidence" value="ECO:0007669"/>
    <property type="project" value="TreeGrafter"/>
</dbReference>
<keyword evidence="3" id="KW-0677">Repeat</keyword>
<dbReference type="AlphaFoldDB" id="A0AAD3MS88"/>
<dbReference type="InterPro" id="IPR001007">
    <property type="entry name" value="VWF_dom"/>
</dbReference>
<comment type="subcellular location">
    <subcellularLocation>
        <location evidence="1">Secreted</location>
    </subcellularLocation>
</comment>
<keyword evidence="2" id="KW-0964">Secreted</keyword>
<feature type="domain" description="VWFD" evidence="10">
    <location>
        <begin position="30"/>
        <end position="202"/>
    </location>
</feature>
<evidence type="ECO:0000256" key="3">
    <source>
        <dbReference type="ARBA" id="ARBA00022737"/>
    </source>
</evidence>
<feature type="signal peptide" evidence="8">
    <location>
        <begin position="1"/>
        <end position="19"/>
    </location>
</feature>
<dbReference type="SUPFAM" id="SSF57567">
    <property type="entry name" value="Serine protease inhibitors"/>
    <property type="match status" value="1"/>
</dbReference>
<dbReference type="InterPro" id="IPR001846">
    <property type="entry name" value="VWF_type-D"/>
</dbReference>
<evidence type="ECO:0000256" key="5">
    <source>
        <dbReference type="ARBA" id="ARBA00023180"/>
    </source>
</evidence>
<comment type="caution">
    <text evidence="6">Lacks conserved residue(s) required for the propagation of feature annotation.</text>
</comment>
<accession>A0AAD3MS88</accession>
<dbReference type="SMART" id="SM00216">
    <property type="entry name" value="VWD"/>
    <property type="match status" value="3"/>
</dbReference>
<dbReference type="PANTHER" id="PTHR11339">
    <property type="entry name" value="EXTRACELLULAR MATRIX GLYCOPROTEIN RELATED"/>
    <property type="match status" value="1"/>
</dbReference>